<dbReference type="Pfam" id="PF04724">
    <property type="entry name" value="Glyco_transf_17"/>
    <property type="match status" value="1"/>
</dbReference>
<dbReference type="Proteomes" id="UP001157914">
    <property type="component" value="Unassembled WGS sequence"/>
</dbReference>
<proteinExistence type="predicted"/>
<protein>
    <submittedName>
        <fullName evidence="1">Beta-1,4-mannosyl-glycoprotein beta-1,4-N-acetylglucosaminyltransferase</fullName>
    </submittedName>
</protein>
<reference evidence="1 2" key="1">
    <citation type="submission" date="2017-05" db="EMBL/GenBank/DDBJ databases">
        <authorList>
            <person name="Varghese N."/>
            <person name="Submissions S."/>
        </authorList>
    </citation>
    <scope>NUCLEOTIDE SEQUENCE [LARGE SCALE GENOMIC DNA]</scope>
    <source>
        <strain evidence="1 2">DSM 15949</strain>
    </source>
</reference>
<keyword evidence="2" id="KW-1185">Reference proteome</keyword>
<dbReference type="EMBL" id="FXTT01000001">
    <property type="protein sequence ID" value="SMP01720.1"/>
    <property type="molecule type" value="Genomic_DNA"/>
</dbReference>
<sequence>MRLFDCFVFHNEFDLLEIRLREMGDYVDHFVLVEANQTQRGGEKPYYFAENRQRFARWADKIIDIQVTFPDVLPPALGVYKHRRKKDWERENYQRNAITDALGRCSQDDLILLSDVDEIVRASVLERVLERQVYRNRLLVFEQSLHKHHLDRIAPGKMWLLGSRMIEKRYFTTPQQLRRTKARMTKKRYVPNFVSQPLLRHRNRNLSGISQPVRIIPNAGWHFSSMGGLSAFQTKLESVVHGQTVDTSDIQKLYDRELAGTELIAHDSLPQCVQDGDFDHMLASSVDQATPE</sequence>
<organism evidence="1 2">
    <name type="scientific">Roseibium denhamense</name>
    <dbReference type="NCBI Taxonomy" id="76305"/>
    <lineage>
        <taxon>Bacteria</taxon>
        <taxon>Pseudomonadati</taxon>
        <taxon>Pseudomonadota</taxon>
        <taxon>Alphaproteobacteria</taxon>
        <taxon>Hyphomicrobiales</taxon>
        <taxon>Stappiaceae</taxon>
        <taxon>Roseibium</taxon>
    </lineage>
</organism>
<accession>A0ABY1N6G6</accession>
<evidence type="ECO:0000313" key="2">
    <source>
        <dbReference type="Proteomes" id="UP001157914"/>
    </source>
</evidence>
<dbReference type="InterPro" id="IPR006813">
    <property type="entry name" value="Glyco_trans_17"/>
</dbReference>
<comment type="caution">
    <text evidence="1">The sequence shown here is derived from an EMBL/GenBank/DDBJ whole genome shotgun (WGS) entry which is preliminary data.</text>
</comment>
<evidence type="ECO:0000313" key="1">
    <source>
        <dbReference type="EMBL" id="SMP01720.1"/>
    </source>
</evidence>
<name>A0ABY1N6G6_9HYPH</name>
<dbReference type="PANTHER" id="PTHR12224">
    <property type="entry name" value="BETA-1,4-MANNOSYL-GLYCOPROTEIN BETA-1,4-N-ACETYLGLUCOSAMINYL-TRANSFERASE"/>
    <property type="match status" value="1"/>
</dbReference>
<dbReference type="PANTHER" id="PTHR12224:SF0">
    <property type="entry name" value="BETA-1,4-MANNOSYL-GLYCOPROTEIN 4-BETA-N-ACETYLGLUCOSAMINYLTRANSFERASE"/>
    <property type="match status" value="1"/>
</dbReference>
<gene>
    <name evidence="1" type="ORF">SAMN06265374_0392</name>
</gene>
<dbReference type="RefSeq" id="WP_155191230.1">
    <property type="nucleotide sequence ID" value="NZ_BAAAEA010000001.1"/>
</dbReference>